<name>W1PG09_AMBTC</name>
<evidence type="ECO:0000313" key="3">
    <source>
        <dbReference type="Proteomes" id="UP000017836"/>
    </source>
</evidence>
<dbReference type="Gramene" id="ERN06888">
    <property type="protein sequence ID" value="ERN06888"/>
    <property type="gene ID" value="AMTR_s00005p00252510"/>
</dbReference>
<dbReference type="HOGENOM" id="CLU_1789430_0_0_1"/>
<dbReference type="EMBL" id="KI393866">
    <property type="protein sequence ID" value="ERN06888.1"/>
    <property type="molecule type" value="Genomic_DNA"/>
</dbReference>
<evidence type="ECO:0000313" key="2">
    <source>
        <dbReference type="EMBL" id="ERN06888.1"/>
    </source>
</evidence>
<organism evidence="2 3">
    <name type="scientific">Amborella trichopoda</name>
    <dbReference type="NCBI Taxonomy" id="13333"/>
    <lineage>
        <taxon>Eukaryota</taxon>
        <taxon>Viridiplantae</taxon>
        <taxon>Streptophyta</taxon>
        <taxon>Embryophyta</taxon>
        <taxon>Tracheophyta</taxon>
        <taxon>Spermatophyta</taxon>
        <taxon>Magnoliopsida</taxon>
        <taxon>Amborellales</taxon>
        <taxon>Amborellaceae</taxon>
        <taxon>Amborella</taxon>
    </lineage>
</organism>
<proteinExistence type="predicted"/>
<accession>W1PG09</accession>
<evidence type="ECO:0000256" key="1">
    <source>
        <dbReference type="SAM" id="MobiDB-lite"/>
    </source>
</evidence>
<keyword evidence="3" id="KW-1185">Reference proteome</keyword>
<gene>
    <name evidence="2" type="ORF">AMTR_s00005p00252510</name>
</gene>
<dbReference type="Proteomes" id="UP000017836">
    <property type="component" value="Unassembled WGS sequence"/>
</dbReference>
<sequence length="145" mass="16137">MELNSSCASASVNSEANDWTKKYRKKVVPKYFNDLQKIFGEGRANGAFSRVGGSLTSKRGDLKEHLYGTNRDGADTTPIDATPSVPREVMELRSLAHPLRFCNVLWVKEASFAKSNGQAENKKKQPTTNEIMVDTMSKMVSTFKD</sequence>
<dbReference type="AlphaFoldDB" id="W1PG09"/>
<feature type="region of interest" description="Disordered" evidence="1">
    <location>
        <begin position="62"/>
        <end position="83"/>
    </location>
</feature>
<reference evidence="3" key="1">
    <citation type="journal article" date="2013" name="Science">
        <title>The Amborella genome and the evolution of flowering plants.</title>
        <authorList>
            <consortium name="Amborella Genome Project"/>
        </authorList>
    </citation>
    <scope>NUCLEOTIDE SEQUENCE [LARGE SCALE GENOMIC DNA]</scope>
</reference>
<protein>
    <submittedName>
        <fullName evidence="2">Uncharacterized protein</fullName>
    </submittedName>
</protein>